<dbReference type="AlphaFoldDB" id="A0A8S3FZ27"/>
<organism evidence="1 2">
    <name type="scientific">Rotaria magnacalcarata</name>
    <dbReference type="NCBI Taxonomy" id="392030"/>
    <lineage>
        <taxon>Eukaryota</taxon>
        <taxon>Metazoa</taxon>
        <taxon>Spiralia</taxon>
        <taxon>Gnathifera</taxon>
        <taxon>Rotifera</taxon>
        <taxon>Eurotatoria</taxon>
        <taxon>Bdelloidea</taxon>
        <taxon>Philodinida</taxon>
        <taxon>Philodinidae</taxon>
        <taxon>Rotaria</taxon>
    </lineage>
</organism>
<evidence type="ECO:0000313" key="1">
    <source>
        <dbReference type="EMBL" id="CAF5146147.1"/>
    </source>
</evidence>
<evidence type="ECO:0000313" key="2">
    <source>
        <dbReference type="Proteomes" id="UP000676336"/>
    </source>
</evidence>
<comment type="caution">
    <text evidence="1">The sequence shown here is derived from an EMBL/GenBank/DDBJ whole genome shotgun (WGS) entry which is preliminary data.</text>
</comment>
<name>A0A8S3FZ27_9BILA</name>
<accession>A0A8S3FZ27</accession>
<gene>
    <name evidence="1" type="ORF">SMN809_LOCUS63641</name>
</gene>
<proteinExistence type="predicted"/>
<reference evidence="1" key="1">
    <citation type="submission" date="2021-02" db="EMBL/GenBank/DDBJ databases">
        <authorList>
            <person name="Nowell W R."/>
        </authorList>
    </citation>
    <scope>NUCLEOTIDE SEQUENCE</scope>
</reference>
<sequence>MNFYYNNEAPLSRMLDLIQQHAVEHFGYHDVNALRTALHRFPDDPAVKLAYYVKHNKTTQGLISQDQCARDVDLYTTEGQPRNLFSQITARQPLVILVGATS</sequence>
<dbReference type="EMBL" id="CAJOBI010277927">
    <property type="protein sequence ID" value="CAF5146147.1"/>
    <property type="molecule type" value="Genomic_DNA"/>
</dbReference>
<protein>
    <submittedName>
        <fullName evidence="1">Uncharacterized protein</fullName>
    </submittedName>
</protein>
<dbReference type="Proteomes" id="UP000676336">
    <property type="component" value="Unassembled WGS sequence"/>
</dbReference>